<dbReference type="InterPro" id="IPR003284">
    <property type="entry name" value="Sal_SpvB"/>
</dbReference>
<dbReference type="Pfam" id="PF12256">
    <property type="entry name" value="TcdB_toxin_midN"/>
    <property type="match status" value="1"/>
</dbReference>
<dbReference type="GO" id="GO:0005737">
    <property type="term" value="C:cytoplasm"/>
    <property type="evidence" value="ECO:0007669"/>
    <property type="project" value="InterPro"/>
</dbReference>
<keyword evidence="5" id="KW-0472">Membrane</keyword>
<feature type="domain" description="Insecticide toxin TcdB middle/N-terminal" evidence="7">
    <location>
        <begin position="687"/>
        <end position="819"/>
    </location>
</feature>
<evidence type="ECO:0000313" key="8">
    <source>
        <dbReference type="EMBL" id="KAH0566014.1"/>
    </source>
</evidence>
<dbReference type="Proteomes" id="UP000750711">
    <property type="component" value="Unassembled WGS sequence"/>
</dbReference>
<keyword evidence="9" id="KW-1185">Reference proteome</keyword>
<dbReference type="Gene3D" id="2.180.10.10">
    <property type="entry name" value="RHS repeat-associated core"/>
    <property type="match status" value="1"/>
</dbReference>
<reference evidence="8" key="1">
    <citation type="submission" date="2021-03" db="EMBL/GenBank/DDBJ databases">
        <title>Comparative genomics and phylogenomic investigation of the class Geoglossomycetes provide insights into ecological specialization and systematics.</title>
        <authorList>
            <person name="Melie T."/>
            <person name="Pirro S."/>
            <person name="Miller A.N."/>
            <person name="Quandt A."/>
        </authorList>
    </citation>
    <scope>NUCLEOTIDE SEQUENCE</scope>
    <source>
        <strain evidence="8">CAQ_001_2017</strain>
    </source>
</reference>
<dbReference type="PANTHER" id="PTHR32305">
    <property type="match status" value="1"/>
</dbReference>
<dbReference type="PANTHER" id="PTHR32305:SF15">
    <property type="entry name" value="PROTEIN RHSA-RELATED"/>
    <property type="match status" value="1"/>
</dbReference>
<evidence type="ECO:0000256" key="4">
    <source>
        <dbReference type="SAM" id="MobiDB-lite"/>
    </source>
</evidence>
<gene>
    <name evidence="8" type="ORF">GP486_000586</name>
</gene>
<keyword evidence="2" id="KW-0964">Secreted</keyword>
<dbReference type="InterPro" id="IPR022044">
    <property type="entry name" value="TcdB_toxin_mid/C"/>
</dbReference>
<dbReference type="InterPro" id="IPR050708">
    <property type="entry name" value="T6SS_VgrG/RHS"/>
</dbReference>
<evidence type="ECO:0000256" key="2">
    <source>
        <dbReference type="ARBA" id="ARBA00022525"/>
    </source>
</evidence>
<dbReference type="SUPFAM" id="SSF69318">
    <property type="entry name" value="Integrin alpha N-terminal domain"/>
    <property type="match status" value="1"/>
</dbReference>
<evidence type="ECO:0008006" key="10">
    <source>
        <dbReference type="Google" id="ProtNLM"/>
    </source>
</evidence>
<keyword evidence="3" id="KW-0843">Virulence</keyword>
<feature type="region of interest" description="Disordered" evidence="4">
    <location>
        <begin position="2589"/>
        <end position="2615"/>
    </location>
</feature>
<dbReference type="InterPro" id="IPR022385">
    <property type="entry name" value="Rhs_assc_core"/>
</dbReference>
<feature type="compositionally biased region" description="Low complexity" evidence="4">
    <location>
        <begin position="2410"/>
        <end position="2421"/>
    </location>
</feature>
<evidence type="ECO:0000256" key="3">
    <source>
        <dbReference type="ARBA" id="ARBA00023026"/>
    </source>
</evidence>
<dbReference type="Pfam" id="PF12255">
    <property type="entry name" value="TcdB_toxin_midC"/>
    <property type="match status" value="1"/>
</dbReference>
<dbReference type="PRINTS" id="PR01341">
    <property type="entry name" value="SALSPVBPROT"/>
</dbReference>
<organism evidence="8 9">
    <name type="scientific">Trichoglossum hirsutum</name>
    <dbReference type="NCBI Taxonomy" id="265104"/>
    <lineage>
        <taxon>Eukaryota</taxon>
        <taxon>Fungi</taxon>
        <taxon>Dikarya</taxon>
        <taxon>Ascomycota</taxon>
        <taxon>Pezizomycotina</taxon>
        <taxon>Geoglossomycetes</taxon>
        <taxon>Geoglossales</taxon>
        <taxon>Geoglossaceae</taxon>
        <taxon>Trichoglossum</taxon>
    </lineage>
</organism>
<evidence type="ECO:0000259" key="7">
    <source>
        <dbReference type="Pfam" id="PF12256"/>
    </source>
</evidence>
<comment type="caution">
    <text evidence="8">The sequence shown here is derived from an EMBL/GenBank/DDBJ whole genome shotgun (WGS) entry which is preliminary data.</text>
</comment>
<proteinExistence type="predicted"/>
<feature type="region of interest" description="Disordered" evidence="4">
    <location>
        <begin position="1072"/>
        <end position="1097"/>
    </location>
</feature>
<dbReference type="InterPro" id="IPR028994">
    <property type="entry name" value="Integrin_alpha_N"/>
</dbReference>
<feature type="transmembrane region" description="Helical" evidence="5">
    <location>
        <begin position="2377"/>
        <end position="2398"/>
    </location>
</feature>
<feature type="compositionally biased region" description="Polar residues" evidence="4">
    <location>
        <begin position="2448"/>
        <end position="2458"/>
    </location>
</feature>
<evidence type="ECO:0000313" key="9">
    <source>
        <dbReference type="Proteomes" id="UP000750711"/>
    </source>
</evidence>
<evidence type="ECO:0000259" key="6">
    <source>
        <dbReference type="Pfam" id="PF12255"/>
    </source>
</evidence>
<feature type="compositionally biased region" description="Basic and acidic residues" evidence="4">
    <location>
        <begin position="2594"/>
        <end position="2609"/>
    </location>
</feature>
<sequence>MDHNTPFAHADSTSHSAEKNAGAGANPLAAIAKQSGGGAIKGIGETFSVSGPTGTATAVIPVPTSPARSGFGPTLSLSYDSGTGNSTFGLGWQLGLPSITRKTDKGLPRYIDDEESDVYVMSGVEDLVPVLDLDEDNNWVKRPAQKRQVGACVYNITTYRPRVEGGFSRIERWADNAADIVHWRAITKENVTSIFGDSDMSRIHDPVRPSRVFSWLLSRSYDDKGSLIRYDYKPEDSEGVDLSQPYERLRSPHSRSVARYLKRIRYSNTKPHHTVEDHNCLEFLFEAVLDYGEHDLANPTPRECRPWKTRKDPFSSHRSTFEIRTYRTCQRILMFHHFPDEPDVGKDCLVAATELTYDSSRTVTLLTSAVQRGYMTGKGHLSSQTLPPVEFDYSRPSLAHNASALQPRALENVPVGADGTDYQFIDLDAEGLPGLLSQQAGEWFYKPNLGNGRFGPIEALPLRPESSETGISKAQWLDLTGDGRLDLVRLRDPTPGFFRRDWTADGGWENYQHLLSLPNIDWSNAHFADLTGDGLADAFLTDDNFFTMYTSAGEEGFEGPTFWRPPVDEDRGPRLLLQNSFENVYLADMSGDGLVDLVRIRNGEVCYWPNLGYGRFGSKVNMTNAPFFDKPDIFAHYRIQLADIDGTGATDLVIMHGDNPLVYLNESGNSWAKPYAIKNCPPYDDTKYIQVVDLLGRGTGCLVFSSKMPLDDNTGRQMLYMDLMTEGKPYLLKSIKNNFGGEIFIDYTSSTQFYIQDKLAGNPWLTRLPFPVQVVSKVTSLDRVSGNEFVSKYAYHHGFFDPYEREYRGFGMVEKQDTDFFRAFENSSERALPTNANLAFTSPPVLTKTWYDTGAYLRGSHIAQQLDGEFYHGSDSCKSIRLSHTFTPTSIRLADKDLPYTLTVADTREAIRSLRGSTLRQEVYGLDDSPYEHVPYMVKQGNYKIELLQPRGANPHAVFFTRALESLQIAYERNKSLGSTRLVEDPRISHGMIFETDIFGNPLTSLTIAYGRLSGEPNPLLTDEDREKQMKLQAMLHVSQYTNVVSEADAYRTPVPCESMVFEVINFPEPHCKNENGRSRQSAVDRRRSHGSGEHHNQKIIGFGTAALLMKRLQAKPVDVPFEDFEATSVPPGVLARRLTIRSRVILRRNDLSGPLPFGQLESLALSYKSYTQALTPGLVKRVFLDNGKLKSSSYSDILRDTGGYVQLEGDPNYWVPSGQVLFSPASKASFAEEKTYATHHFYLPHRYRDPMFKSSFRTEAEVRFDKYDLLPIENRDAMGNCNSVGERGPNEGFGTLSSPKYDYRVLRALIVMDANRNRNAFSYDALGLPCTSAVQGKPEEKLGDELSGFPPILDERAIVSYFADPLENGKSVLGNATTRSIYDLHAYYRTRQSPQPLPSTAATIQRETHLSDLNQGQESRLQISVIYQDGLGRICQSKAFAGFDHETKVQRWLTSGWTIYNNKGSPVQRFEPLYTSSHHYQREAKEGVSSIYLLDPLQRTVSILNPNHTWSKSVVTPWAGQSWDANDTSMIDPTQDIDVQGYYSQLPTSSYSPSWYDSRKDGKLGASETDAARKTAVHAHTPTNNYLDSTGRTIVTIAHNKSRRSNGKSDSIYFIGRVDFDATGNVRRSTDQLGRTMETKDYDMLQQALQSSSMDAGTSWMLRSCIGKPVYHWTSRGFELSTLYDVSQRPLRVHLRHKPEEASLISEMVYGDSVPNSEKINARGRAVISKDQSGITKSEVYDFKGNLLSKTQQVTSEAVPVIDWAGNQQPQLQTEIYRTSTTYDAVNRSITVSEPDGSVIKHYYNRAGQIQRVVVELPYKKTSQVILSDAQYNARGQRMQTLLGNGIQTTNFYDPLTFRLTRLLTLRKNTHTAGPKHTDRLQDLRYTSDPIGNVTFMSDEAKKTVFFGGEKVDPTSSYNYDSVYRLIEATGREHLGQSEEARFSQIPSGHHRNDGNAMGTYHESYFYDPVGNILEMRHARNNHSHGSWAKRYSYKEPSRLEPQFHNNRLTSTRVGNVESFYKYEGNEGSTGNITSMAGVSLMRWNFRDQLHAVSSQRSDITPQTTWYTYDDSGQRVRKVAYLSAPADKTPTRKTERLYLGDTEVYREYAANSDSVTLERWTLHLSVGGERIAMNETLTKGTSPGPIFLTRFQHINALGSAVIELDMEARILSYEEYYPYGETSYFASNSTPKRYRYSGKERDEESGFYYYGKRYYVPWIGRWISADPGGLAGGPNLYQFTSSNPISLSDPDGGIQVILTPGGMPPLPPPGAAVPQWPSGGGFNFEGFKAGAEALKNNAVASGEAGAASTETAVVSAETMATGTETAAIATEVTEVTTAAAEILPAAAETTVALVETTAVTDVGLATIVPFLASNPIGWGIAAGILLIAAGAVIYHYAKKDDKPPAQPGQQNQADQSTQSQEGPNQSISVPGPEGQVPIEEGPGISYTPANEPNSSEMPPSYDTPGLPGCDDVVGDQPTEGPAMEAAKDKEGREYRWHRHHILPQRFDKDKWGNFFTKLGIDINKAEFIRMLHEWEHEMIHHLKDYDAEWDRQVTFWLSQIAAGVKVTAEEVIAWARELQGKYENLYGIGGPGRDSKEDFTPKKKPENKPKKKKP</sequence>
<name>A0A9P8LIR0_9PEZI</name>
<dbReference type="EMBL" id="JAGHQM010000041">
    <property type="protein sequence ID" value="KAH0566014.1"/>
    <property type="molecule type" value="Genomic_DNA"/>
</dbReference>
<keyword evidence="5" id="KW-1133">Transmembrane helix</keyword>
<evidence type="ECO:0000256" key="1">
    <source>
        <dbReference type="ARBA" id="ARBA00004613"/>
    </source>
</evidence>
<feature type="region of interest" description="Disordered" evidence="4">
    <location>
        <begin position="1"/>
        <end position="21"/>
    </location>
</feature>
<keyword evidence="5" id="KW-0812">Transmembrane</keyword>
<accession>A0A9P8LIR0</accession>
<evidence type="ECO:0000256" key="5">
    <source>
        <dbReference type="SAM" id="Phobius"/>
    </source>
</evidence>
<feature type="region of interest" description="Disordered" evidence="4">
    <location>
        <begin position="2401"/>
        <end position="2491"/>
    </location>
</feature>
<dbReference type="GO" id="GO:0005576">
    <property type="term" value="C:extracellular region"/>
    <property type="evidence" value="ECO:0007669"/>
    <property type="project" value="UniProtKB-SubCell"/>
</dbReference>
<feature type="domain" description="Insecticide toxin TcdB middle/C-terminal" evidence="6">
    <location>
        <begin position="910"/>
        <end position="1047"/>
    </location>
</feature>
<dbReference type="NCBIfam" id="TIGR03696">
    <property type="entry name" value="Rhs_assc_core"/>
    <property type="match status" value="1"/>
</dbReference>
<dbReference type="Pfam" id="PF03534">
    <property type="entry name" value="SpvB"/>
    <property type="match status" value="1"/>
</dbReference>
<dbReference type="InterPro" id="IPR022045">
    <property type="entry name" value="TcdB_toxin_mid/N"/>
</dbReference>
<comment type="subcellular location">
    <subcellularLocation>
        <location evidence="1">Secreted</location>
    </subcellularLocation>
</comment>
<protein>
    <recommendedName>
        <fullName evidence="10">SpvB-domain-containing protein</fullName>
    </recommendedName>
</protein>